<reference evidence="2" key="1">
    <citation type="journal article" date="2021" name="PeerJ">
        <title>Extensive microbial diversity within the chicken gut microbiome revealed by metagenomics and culture.</title>
        <authorList>
            <person name="Gilroy R."/>
            <person name="Ravi A."/>
            <person name="Getino M."/>
            <person name="Pursley I."/>
            <person name="Horton D.L."/>
            <person name="Alikhan N.F."/>
            <person name="Baker D."/>
            <person name="Gharbi K."/>
            <person name="Hall N."/>
            <person name="Watson M."/>
            <person name="Adriaenssens E.M."/>
            <person name="Foster-Nyarko E."/>
            <person name="Jarju S."/>
            <person name="Secka A."/>
            <person name="Antonio M."/>
            <person name="Oren A."/>
            <person name="Chaudhuri R.R."/>
            <person name="La Ragione R."/>
            <person name="Hildebrand F."/>
            <person name="Pallen M.J."/>
        </authorList>
    </citation>
    <scope>NUCLEOTIDE SEQUENCE</scope>
    <source>
        <strain evidence="2">CHK180-15479</strain>
    </source>
</reference>
<evidence type="ECO:0000259" key="1">
    <source>
        <dbReference type="Pfam" id="PF24849"/>
    </source>
</evidence>
<dbReference type="EMBL" id="DWWT01000002">
    <property type="protein sequence ID" value="HJC04702.1"/>
    <property type="molecule type" value="Genomic_DNA"/>
</dbReference>
<name>A0A9D2SGN8_9FIRM</name>
<protein>
    <recommendedName>
        <fullName evidence="1">DUF7724 domain-containing protein</fullName>
    </recommendedName>
</protein>
<sequence>MSNEAVLSSEKNFTVFRFDGHVIRFRAPYSLERYTKVKEWDQGYLVVMAKYRHNDKEEEEYIDMVPILENLYFDSKAFLAPIRKVRLEDDRCEESGG</sequence>
<reference evidence="2" key="2">
    <citation type="submission" date="2021-04" db="EMBL/GenBank/DDBJ databases">
        <authorList>
            <person name="Gilroy R."/>
        </authorList>
    </citation>
    <scope>NUCLEOTIDE SEQUENCE</scope>
    <source>
        <strain evidence="2">CHK180-15479</strain>
    </source>
</reference>
<evidence type="ECO:0000313" key="2">
    <source>
        <dbReference type="EMBL" id="HJC04702.1"/>
    </source>
</evidence>
<accession>A0A9D2SGN8</accession>
<dbReference type="AlphaFoldDB" id="A0A9D2SGN8"/>
<dbReference type="InterPro" id="IPR056141">
    <property type="entry name" value="DUF7724"/>
</dbReference>
<feature type="domain" description="DUF7724" evidence="1">
    <location>
        <begin position="3"/>
        <end position="90"/>
    </location>
</feature>
<dbReference type="Pfam" id="PF24849">
    <property type="entry name" value="DUF7724"/>
    <property type="match status" value="1"/>
</dbReference>
<comment type="caution">
    <text evidence="2">The sequence shown here is derived from an EMBL/GenBank/DDBJ whole genome shotgun (WGS) entry which is preliminary data.</text>
</comment>
<evidence type="ECO:0000313" key="3">
    <source>
        <dbReference type="Proteomes" id="UP000823910"/>
    </source>
</evidence>
<proteinExistence type="predicted"/>
<dbReference type="Proteomes" id="UP000823910">
    <property type="component" value="Unassembled WGS sequence"/>
</dbReference>
<gene>
    <name evidence="2" type="ORF">H9704_00840</name>
</gene>
<organism evidence="2 3">
    <name type="scientific">Candidatus Enterocloster excrementipullorum</name>
    <dbReference type="NCBI Taxonomy" id="2838559"/>
    <lineage>
        <taxon>Bacteria</taxon>
        <taxon>Bacillati</taxon>
        <taxon>Bacillota</taxon>
        <taxon>Clostridia</taxon>
        <taxon>Lachnospirales</taxon>
        <taxon>Lachnospiraceae</taxon>
        <taxon>Enterocloster</taxon>
    </lineage>
</organism>